<dbReference type="AlphaFoldDB" id="A0A699W505"/>
<sequence>DDHYNVFAMESEHPEQSESVHDTYPIEQDAHNVIIDLLDMSYGREEIDQNDDDNDLANEQANNKLSETNKLLYTDFKKSQAKLARHNDVEYASKVEIDCEKAKGDLISYKM</sequence>
<feature type="region of interest" description="Disordered" evidence="1">
    <location>
        <begin position="1"/>
        <end position="20"/>
    </location>
</feature>
<dbReference type="EMBL" id="BKCJ011559441">
    <property type="protein sequence ID" value="GFD41779.1"/>
    <property type="molecule type" value="Genomic_DNA"/>
</dbReference>
<feature type="non-terminal residue" evidence="2">
    <location>
        <position position="1"/>
    </location>
</feature>
<evidence type="ECO:0000256" key="1">
    <source>
        <dbReference type="SAM" id="MobiDB-lite"/>
    </source>
</evidence>
<name>A0A699W505_TANCI</name>
<gene>
    <name evidence="2" type="ORF">Tci_913748</name>
</gene>
<organism evidence="2">
    <name type="scientific">Tanacetum cinerariifolium</name>
    <name type="common">Dalmatian daisy</name>
    <name type="synonym">Chrysanthemum cinerariifolium</name>
    <dbReference type="NCBI Taxonomy" id="118510"/>
    <lineage>
        <taxon>Eukaryota</taxon>
        <taxon>Viridiplantae</taxon>
        <taxon>Streptophyta</taxon>
        <taxon>Embryophyta</taxon>
        <taxon>Tracheophyta</taxon>
        <taxon>Spermatophyta</taxon>
        <taxon>Magnoliopsida</taxon>
        <taxon>eudicotyledons</taxon>
        <taxon>Gunneridae</taxon>
        <taxon>Pentapetalae</taxon>
        <taxon>asterids</taxon>
        <taxon>campanulids</taxon>
        <taxon>Asterales</taxon>
        <taxon>Asteraceae</taxon>
        <taxon>Asteroideae</taxon>
        <taxon>Anthemideae</taxon>
        <taxon>Anthemidinae</taxon>
        <taxon>Tanacetum</taxon>
    </lineage>
</organism>
<comment type="caution">
    <text evidence="2">The sequence shown here is derived from an EMBL/GenBank/DDBJ whole genome shotgun (WGS) entry which is preliminary data.</text>
</comment>
<feature type="non-terminal residue" evidence="2">
    <location>
        <position position="111"/>
    </location>
</feature>
<protein>
    <submittedName>
        <fullName evidence="2">Uncharacterized protein</fullName>
    </submittedName>
</protein>
<evidence type="ECO:0000313" key="2">
    <source>
        <dbReference type="EMBL" id="GFD41779.1"/>
    </source>
</evidence>
<accession>A0A699W505</accession>
<proteinExistence type="predicted"/>
<reference evidence="2" key="1">
    <citation type="journal article" date="2019" name="Sci. Rep.">
        <title>Draft genome of Tanacetum cinerariifolium, the natural source of mosquito coil.</title>
        <authorList>
            <person name="Yamashiro T."/>
            <person name="Shiraishi A."/>
            <person name="Satake H."/>
            <person name="Nakayama K."/>
        </authorList>
    </citation>
    <scope>NUCLEOTIDE SEQUENCE</scope>
</reference>